<keyword evidence="3" id="KW-1185">Reference proteome</keyword>
<dbReference type="RefSeq" id="XP_060296927.1">
    <property type="nucleotide sequence ID" value="XM_060434341.1"/>
</dbReference>
<evidence type="ECO:0000313" key="2">
    <source>
        <dbReference type="EMBL" id="KAK0718134.1"/>
    </source>
</evidence>
<evidence type="ECO:0000313" key="3">
    <source>
        <dbReference type="Proteomes" id="UP001172101"/>
    </source>
</evidence>
<feature type="region of interest" description="Disordered" evidence="1">
    <location>
        <begin position="38"/>
        <end position="59"/>
    </location>
</feature>
<name>A0AA40ALR0_9PEZI</name>
<gene>
    <name evidence="2" type="ORF">B0T26DRAFT_314554</name>
</gene>
<sequence length="99" mass="10603">MPVLQTTAYVQFSRLYGAMQGKVCLQIDSLNSACLSPQVNTSSRTGGAKNRRGGLPHGKMTAVVAKETGDGGDRVFSWVPSTVFQFWVYGIHSPVPLGS</sequence>
<dbReference type="Proteomes" id="UP001172101">
    <property type="component" value="Unassembled WGS sequence"/>
</dbReference>
<dbReference type="EMBL" id="JAUIRO010000004">
    <property type="protein sequence ID" value="KAK0718134.1"/>
    <property type="molecule type" value="Genomic_DNA"/>
</dbReference>
<protein>
    <submittedName>
        <fullName evidence="2">Uncharacterized protein</fullName>
    </submittedName>
</protein>
<organism evidence="2 3">
    <name type="scientific">Lasiosphaeria miniovina</name>
    <dbReference type="NCBI Taxonomy" id="1954250"/>
    <lineage>
        <taxon>Eukaryota</taxon>
        <taxon>Fungi</taxon>
        <taxon>Dikarya</taxon>
        <taxon>Ascomycota</taxon>
        <taxon>Pezizomycotina</taxon>
        <taxon>Sordariomycetes</taxon>
        <taxon>Sordariomycetidae</taxon>
        <taxon>Sordariales</taxon>
        <taxon>Lasiosphaeriaceae</taxon>
        <taxon>Lasiosphaeria</taxon>
    </lineage>
</organism>
<reference evidence="2" key="1">
    <citation type="submission" date="2023-06" db="EMBL/GenBank/DDBJ databases">
        <title>Genome-scale phylogeny and comparative genomics of the fungal order Sordariales.</title>
        <authorList>
            <consortium name="Lawrence Berkeley National Laboratory"/>
            <person name="Hensen N."/>
            <person name="Bonometti L."/>
            <person name="Westerberg I."/>
            <person name="Brannstrom I.O."/>
            <person name="Guillou S."/>
            <person name="Cros-Aarteil S."/>
            <person name="Calhoun S."/>
            <person name="Haridas S."/>
            <person name="Kuo A."/>
            <person name="Mondo S."/>
            <person name="Pangilinan J."/>
            <person name="Riley R."/>
            <person name="LaButti K."/>
            <person name="Andreopoulos B."/>
            <person name="Lipzen A."/>
            <person name="Chen C."/>
            <person name="Yanf M."/>
            <person name="Daum C."/>
            <person name="Ng V."/>
            <person name="Clum A."/>
            <person name="Steindorff A."/>
            <person name="Ohm R."/>
            <person name="Martin F."/>
            <person name="Silar P."/>
            <person name="Natvig D."/>
            <person name="Lalanne C."/>
            <person name="Gautier V."/>
            <person name="Ament-velasquez S.L."/>
            <person name="Kruys A."/>
            <person name="Hutchinson M.I."/>
            <person name="Powell A.J."/>
            <person name="Barry K."/>
            <person name="Miller A.N."/>
            <person name="Grigoriev I.V."/>
            <person name="Debuchy R."/>
            <person name="Gladieux P."/>
            <person name="Thoren M.H."/>
            <person name="Johannesson H."/>
        </authorList>
    </citation>
    <scope>NUCLEOTIDE SEQUENCE</scope>
    <source>
        <strain evidence="2">SMH2392-1A</strain>
    </source>
</reference>
<evidence type="ECO:0000256" key="1">
    <source>
        <dbReference type="SAM" id="MobiDB-lite"/>
    </source>
</evidence>
<dbReference type="AlphaFoldDB" id="A0AA40ALR0"/>
<dbReference type="GeneID" id="85317611"/>
<proteinExistence type="predicted"/>
<comment type="caution">
    <text evidence="2">The sequence shown here is derived from an EMBL/GenBank/DDBJ whole genome shotgun (WGS) entry which is preliminary data.</text>
</comment>
<accession>A0AA40ALR0</accession>